<dbReference type="SUPFAM" id="SSF52047">
    <property type="entry name" value="RNI-like"/>
    <property type="match status" value="1"/>
</dbReference>
<dbReference type="EMBL" id="JAUEPS010000015">
    <property type="protein sequence ID" value="KAK0459403.1"/>
    <property type="molecule type" value="Genomic_DNA"/>
</dbReference>
<gene>
    <name evidence="2" type="ORF">EV420DRAFT_1540016</name>
</gene>
<evidence type="ECO:0000259" key="1">
    <source>
        <dbReference type="Pfam" id="PF12937"/>
    </source>
</evidence>
<accession>A0AA39KI65</accession>
<evidence type="ECO:0000313" key="3">
    <source>
        <dbReference type="Proteomes" id="UP001175211"/>
    </source>
</evidence>
<evidence type="ECO:0000313" key="2">
    <source>
        <dbReference type="EMBL" id="KAK0459403.1"/>
    </source>
</evidence>
<sequence>MKQHFQPCPRCGFDTNAPRLTNKPSPFHDLISVNGAASVTDASPVSHYLEGVHASISAQDDKIQHIKTMLKEAQEDRIRLQSVADSHAALISAFRKFPPEVLAEIFQYTIVIPSLGHWNQLSGDMTRVCATLCTLGGVCRHWRTTVLSTPSLWARFNIGWSRWMESRPPLLKTILDRSREAELSIGCRSVVFSSNIQNRHALLECVIPTSYRWKRALIELDEDRADIYGQIRGRLPLLEQLELSSRHFQVSWEHFRVFEDAPRLRELILGESLSPVHEFTLPWSQITNLYINHVIEPDDLRIVFSITPNLRFLRMSRQCNWEPEEPGHFIVCSSLRHLRVADLALFRIAILPSLEEICIDGTFARADLEADNKFGRIFRDFLDRSRCSIRNLKLATTLNADMALYNMFNRAPKHTCLDITLNTVYLTTRLIQLLTSDKILPQLQSLKVVSIAFFYEDDQDWLLGHDIAELFISRYLSSNANILLVHVEVPPDLALVGEPPKPVHIKPSPNGLYLSELFWTALETRLRDTRDLCSRIVTQKDEGRAIICMNRSLPEIY</sequence>
<dbReference type="Gene3D" id="3.80.10.10">
    <property type="entry name" value="Ribonuclease Inhibitor"/>
    <property type="match status" value="1"/>
</dbReference>
<dbReference type="Pfam" id="PF12937">
    <property type="entry name" value="F-box-like"/>
    <property type="match status" value="1"/>
</dbReference>
<protein>
    <recommendedName>
        <fullName evidence="1">F-box domain-containing protein</fullName>
    </recommendedName>
</protein>
<dbReference type="InterPro" id="IPR032675">
    <property type="entry name" value="LRR_dom_sf"/>
</dbReference>
<comment type="caution">
    <text evidence="2">The sequence shown here is derived from an EMBL/GenBank/DDBJ whole genome shotgun (WGS) entry which is preliminary data.</text>
</comment>
<name>A0AA39KI65_ARMTA</name>
<reference evidence="2" key="1">
    <citation type="submission" date="2023-06" db="EMBL/GenBank/DDBJ databases">
        <authorList>
            <consortium name="Lawrence Berkeley National Laboratory"/>
            <person name="Ahrendt S."/>
            <person name="Sahu N."/>
            <person name="Indic B."/>
            <person name="Wong-Bajracharya J."/>
            <person name="Merenyi Z."/>
            <person name="Ke H.-M."/>
            <person name="Monk M."/>
            <person name="Kocsube S."/>
            <person name="Drula E."/>
            <person name="Lipzen A."/>
            <person name="Balint B."/>
            <person name="Henrissat B."/>
            <person name="Andreopoulos B."/>
            <person name="Martin F.M."/>
            <person name="Harder C.B."/>
            <person name="Rigling D."/>
            <person name="Ford K.L."/>
            <person name="Foster G.D."/>
            <person name="Pangilinan J."/>
            <person name="Papanicolaou A."/>
            <person name="Barry K."/>
            <person name="LaButti K."/>
            <person name="Viragh M."/>
            <person name="Koriabine M."/>
            <person name="Yan M."/>
            <person name="Riley R."/>
            <person name="Champramary S."/>
            <person name="Plett K.L."/>
            <person name="Tsai I.J."/>
            <person name="Slot J."/>
            <person name="Sipos G."/>
            <person name="Plett J."/>
            <person name="Nagy L.G."/>
            <person name="Grigoriev I.V."/>
        </authorList>
    </citation>
    <scope>NUCLEOTIDE SEQUENCE</scope>
    <source>
        <strain evidence="2">CCBAS 213</strain>
    </source>
</reference>
<organism evidence="2 3">
    <name type="scientific">Armillaria tabescens</name>
    <name type="common">Ringless honey mushroom</name>
    <name type="synonym">Agaricus tabescens</name>
    <dbReference type="NCBI Taxonomy" id="1929756"/>
    <lineage>
        <taxon>Eukaryota</taxon>
        <taxon>Fungi</taxon>
        <taxon>Dikarya</taxon>
        <taxon>Basidiomycota</taxon>
        <taxon>Agaricomycotina</taxon>
        <taxon>Agaricomycetes</taxon>
        <taxon>Agaricomycetidae</taxon>
        <taxon>Agaricales</taxon>
        <taxon>Marasmiineae</taxon>
        <taxon>Physalacriaceae</taxon>
        <taxon>Desarmillaria</taxon>
    </lineage>
</organism>
<keyword evidence="3" id="KW-1185">Reference proteome</keyword>
<proteinExistence type="predicted"/>
<dbReference type="AlphaFoldDB" id="A0AA39KI65"/>
<dbReference type="Proteomes" id="UP001175211">
    <property type="component" value="Unassembled WGS sequence"/>
</dbReference>
<dbReference type="RefSeq" id="XP_060331629.1">
    <property type="nucleotide sequence ID" value="XM_060473063.1"/>
</dbReference>
<dbReference type="GeneID" id="85356611"/>
<dbReference type="Gene3D" id="1.20.1280.50">
    <property type="match status" value="1"/>
</dbReference>
<feature type="domain" description="F-box" evidence="1">
    <location>
        <begin position="98"/>
        <end position="157"/>
    </location>
</feature>
<dbReference type="InterPro" id="IPR001810">
    <property type="entry name" value="F-box_dom"/>
</dbReference>